<dbReference type="InterPro" id="IPR050191">
    <property type="entry name" value="ATP-dep_DNA_ligase"/>
</dbReference>
<protein>
    <recommendedName>
        <fullName evidence="2">DNA ligase (ATP)</fullName>
        <ecNumber evidence="2">6.5.1.1</ecNumber>
    </recommendedName>
</protein>
<comment type="caution">
    <text evidence="7">The sequence shown here is derived from an EMBL/GenBank/DDBJ whole genome shotgun (WGS) entry which is preliminary data.</text>
</comment>
<dbReference type="InterPro" id="IPR012340">
    <property type="entry name" value="NA-bd_OB-fold"/>
</dbReference>
<dbReference type="NCBIfam" id="TIGR02779">
    <property type="entry name" value="NHEJ_ligase_lig"/>
    <property type="match status" value="1"/>
</dbReference>
<dbReference type="Pfam" id="PF04679">
    <property type="entry name" value="DNA_ligase_A_C"/>
    <property type="match status" value="1"/>
</dbReference>
<dbReference type="OrthoDB" id="9802472at2"/>
<dbReference type="Gene3D" id="3.30.470.30">
    <property type="entry name" value="DNA ligase/mRNA capping enzyme"/>
    <property type="match status" value="1"/>
</dbReference>
<gene>
    <name evidence="7" type="ORF">EV210_106302</name>
</gene>
<dbReference type="PANTHER" id="PTHR45674">
    <property type="entry name" value="DNA LIGASE 1/3 FAMILY MEMBER"/>
    <property type="match status" value="1"/>
</dbReference>
<dbReference type="Gene3D" id="3.30.1490.70">
    <property type="match status" value="1"/>
</dbReference>
<dbReference type="CDD" id="cd07906">
    <property type="entry name" value="Adenylation_DNA_ligase_LigD_LigC"/>
    <property type="match status" value="1"/>
</dbReference>
<dbReference type="Gene3D" id="2.40.50.140">
    <property type="entry name" value="Nucleic acid-binding proteins"/>
    <property type="match status" value="1"/>
</dbReference>
<dbReference type="EC" id="6.5.1.1" evidence="2"/>
<dbReference type="GO" id="GO:0006310">
    <property type="term" value="P:DNA recombination"/>
    <property type="evidence" value="ECO:0007669"/>
    <property type="project" value="InterPro"/>
</dbReference>
<evidence type="ECO:0000256" key="3">
    <source>
        <dbReference type="ARBA" id="ARBA00022598"/>
    </source>
</evidence>
<evidence type="ECO:0000259" key="6">
    <source>
        <dbReference type="PROSITE" id="PS50160"/>
    </source>
</evidence>
<evidence type="ECO:0000313" key="8">
    <source>
        <dbReference type="Proteomes" id="UP000295063"/>
    </source>
</evidence>
<evidence type="ECO:0000256" key="2">
    <source>
        <dbReference type="ARBA" id="ARBA00012727"/>
    </source>
</evidence>
<dbReference type="InterPro" id="IPR012310">
    <property type="entry name" value="DNA_ligase_ATP-dep_cent"/>
</dbReference>
<keyword evidence="3" id="KW-0436">Ligase</keyword>
<name>A0A4R1Q0C3_9FIRM</name>
<dbReference type="Pfam" id="PF01068">
    <property type="entry name" value="DNA_ligase_A_M"/>
    <property type="match status" value="1"/>
</dbReference>
<organism evidence="7 8">
    <name type="scientific">Anaerospora hongkongensis</name>
    <dbReference type="NCBI Taxonomy" id="244830"/>
    <lineage>
        <taxon>Bacteria</taxon>
        <taxon>Bacillati</taxon>
        <taxon>Bacillota</taxon>
        <taxon>Negativicutes</taxon>
        <taxon>Selenomonadales</taxon>
        <taxon>Sporomusaceae</taxon>
        <taxon>Anaerospora</taxon>
    </lineage>
</organism>
<dbReference type="EMBL" id="SLUI01000006">
    <property type="protein sequence ID" value="TCL37433.1"/>
    <property type="molecule type" value="Genomic_DNA"/>
</dbReference>
<dbReference type="RefSeq" id="WP_132080012.1">
    <property type="nucleotide sequence ID" value="NZ_SLUI01000006.1"/>
</dbReference>
<dbReference type="Proteomes" id="UP000295063">
    <property type="component" value="Unassembled WGS sequence"/>
</dbReference>
<dbReference type="SUPFAM" id="SSF50249">
    <property type="entry name" value="Nucleic acid-binding proteins"/>
    <property type="match status" value="1"/>
</dbReference>
<dbReference type="SUPFAM" id="SSF56091">
    <property type="entry name" value="DNA ligase/mRNA capping enzyme, catalytic domain"/>
    <property type="match status" value="1"/>
</dbReference>
<evidence type="ECO:0000313" key="7">
    <source>
        <dbReference type="EMBL" id="TCL37433.1"/>
    </source>
</evidence>
<dbReference type="PROSITE" id="PS00333">
    <property type="entry name" value="DNA_LIGASE_A2"/>
    <property type="match status" value="1"/>
</dbReference>
<evidence type="ECO:0000256" key="4">
    <source>
        <dbReference type="ARBA" id="ARBA00034003"/>
    </source>
</evidence>
<accession>A0A4R1Q0C3</accession>
<comment type="catalytic activity">
    <reaction evidence="4">
        <text>ATP + (deoxyribonucleotide)n-3'-hydroxyl + 5'-phospho-(deoxyribonucleotide)m = (deoxyribonucleotide)n+m + AMP + diphosphate.</text>
        <dbReference type="EC" id="6.5.1.1"/>
    </reaction>
</comment>
<feature type="domain" description="ATP-dependent DNA ligase family profile" evidence="6">
    <location>
        <begin position="103"/>
        <end position="226"/>
    </location>
</feature>
<comment type="similarity">
    <text evidence="1">Belongs to the ATP-dependent DNA ligase family.</text>
</comment>
<dbReference type="PROSITE" id="PS50160">
    <property type="entry name" value="DNA_LIGASE_A3"/>
    <property type="match status" value="1"/>
</dbReference>
<dbReference type="AlphaFoldDB" id="A0A4R1Q0C3"/>
<dbReference type="GO" id="GO:0003910">
    <property type="term" value="F:DNA ligase (ATP) activity"/>
    <property type="evidence" value="ECO:0007669"/>
    <property type="project" value="UniProtKB-EC"/>
</dbReference>
<feature type="compositionally biased region" description="Basic and acidic residues" evidence="5">
    <location>
        <begin position="301"/>
        <end position="315"/>
    </location>
</feature>
<dbReference type="GO" id="GO:0005524">
    <property type="term" value="F:ATP binding"/>
    <property type="evidence" value="ECO:0007669"/>
    <property type="project" value="InterPro"/>
</dbReference>
<evidence type="ECO:0000256" key="5">
    <source>
        <dbReference type="SAM" id="MobiDB-lite"/>
    </source>
</evidence>
<evidence type="ECO:0000256" key="1">
    <source>
        <dbReference type="ARBA" id="ARBA00007572"/>
    </source>
</evidence>
<dbReference type="PROSITE" id="PS00697">
    <property type="entry name" value="DNA_LIGASE_A1"/>
    <property type="match status" value="1"/>
</dbReference>
<dbReference type="CDD" id="cd07971">
    <property type="entry name" value="OBF_DNA_ligase_LigD"/>
    <property type="match status" value="1"/>
</dbReference>
<dbReference type="GO" id="GO:0006281">
    <property type="term" value="P:DNA repair"/>
    <property type="evidence" value="ECO:0007669"/>
    <property type="project" value="InterPro"/>
</dbReference>
<sequence length="315" mass="35638">MPVITPMLAKASRLPKDNNLYAFEIKWDGIRALIHYDGRNIKILSRNSKDITSQYPEILQIAPSLPYPVILDGEIVAFDQNGRPCFSQLQHRMGLVSAKKIALMMQQIPVTLVIFDLLFADQQFLTELPYLKRREHLEDLGLNGRYWQTPAYSLGSGADLLAASRNLGLEGIIAKKRDHPYEPGKRSGAWLKIKNQKRQELVIGGWIPGQGARSGKLGALLVGYYENKKLRYAGAVGTGFTSATLQELAGLLQPLHQKDNPFCEQPPQKEIQFVRPQLIGEFEFTEWTPNHTLRHPSFKGLRSDKQPQEVIREEV</sequence>
<dbReference type="InterPro" id="IPR016059">
    <property type="entry name" value="DNA_ligase_ATP-dep_CS"/>
</dbReference>
<dbReference type="PANTHER" id="PTHR45674:SF4">
    <property type="entry name" value="DNA LIGASE 1"/>
    <property type="match status" value="1"/>
</dbReference>
<dbReference type="InterPro" id="IPR012309">
    <property type="entry name" value="DNA_ligase_ATP-dep_C"/>
</dbReference>
<proteinExistence type="inferred from homology"/>
<dbReference type="InterPro" id="IPR014146">
    <property type="entry name" value="LigD_ligase_dom"/>
</dbReference>
<reference evidence="7 8" key="1">
    <citation type="submission" date="2019-03" db="EMBL/GenBank/DDBJ databases">
        <title>Genomic Encyclopedia of Type Strains, Phase IV (KMG-IV): sequencing the most valuable type-strain genomes for metagenomic binning, comparative biology and taxonomic classification.</title>
        <authorList>
            <person name="Goeker M."/>
        </authorList>
    </citation>
    <scope>NUCLEOTIDE SEQUENCE [LARGE SCALE GENOMIC DNA]</scope>
    <source>
        <strain evidence="7 8">DSM 15969</strain>
    </source>
</reference>
<keyword evidence="8" id="KW-1185">Reference proteome</keyword>
<feature type="region of interest" description="Disordered" evidence="5">
    <location>
        <begin position="295"/>
        <end position="315"/>
    </location>
</feature>